<keyword evidence="2" id="KW-1133">Transmembrane helix</keyword>
<keyword evidence="4" id="KW-1185">Reference proteome</keyword>
<feature type="transmembrane region" description="Helical" evidence="2">
    <location>
        <begin position="169"/>
        <end position="189"/>
    </location>
</feature>
<dbReference type="EMBL" id="JARKHS020017316">
    <property type="protein sequence ID" value="KAK8773137.1"/>
    <property type="molecule type" value="Genomic_DNA"/>
</dbReference>
<comment type="caution">
    <text evidence="3">The sequence shown here is derived from an EMBL/GenBank/DDBJ whole genome shotgun (WGS) entry which is preliminary data.</text>
</comment>
<dbReference type="GO" id="GO:0004867">
    <property type="term" value="F:serine-type endopeptidase inhibitor activity"/>
    <property type="evidence" value="ECO:0007669"/>
    <property type="project" value="InterPro"/>
</dbReference>
<protein>
    <submittedName>
        <fullName evidence="3">Uncharacterized protein</fullName>
    </submittedName>
</protein>
<organism evidence="3 4">
    <name type="scientific">Amblyomma americanum</name>
    <name type="common">Lone star tick</name>
    <dbReference type="NCBI Taxonomy" id="6943"/>
    <lineage>
        <taxon>Eukaryota</taxon>
        <taxon>Metazoa</taxon>
        <taxon>Ecdysozoa</taxon>
        <taxon>Arthropoda</taxon>
        <taxon>Chelicerata</taxon>
        <taxon>Arachnida</taxon>
        <taxon>Acari</taxon>
        <taxon>Parasitiformes</taxon>
        <taxon>Ixodida</taxon>
        <taxon>Ixodoidea</taxon>
        <taxon>Ixodidae</taxon>
        <taxon>Amblyomminae</taxon>
        <taxon>Amblyomma</taxon>
    </lineage>
</organism>
<dbReference type="Proteomes" id="UP001321473">
    <property type="component" value="Unassembled WGS sequence"/>
</dbReference>
<dbReference type="AlphaFoldDB" id="A0AAQ4EEB5"/>
<dbReference type="InterPro" id="IPR036880">
    <property type="entry name" value="Kunitz_BPTI_sf"/>
</dbReference>
<keyword evidence="2" id="KW-0812">Transmembrane</keyword>
<evidence type="ECO:0000313" key="3">
    <source>
        <dbReference type="EMBL" id="KAK8773137.1"/>
    </source>
</evidence>
<name>A0AAQ4EEB5_AMBAM</name>
<feature type="region of interest" description="Disordered" evidence="1">
    <location>
        <begin position="459"/>
        <end position="480"/>
    </location>
</feature>
<gene>
    <name evidence="3" type="ORF">V5799_012333</name>
</gene>
<evidence type="ECO:0000256" key="2">
    <source>
        <dbReference type="SAM" id="Phobius"/>
    </source>
</evidence>
<proteinExistence type="predicted"/>
<dbReference type="SUPFAM" id="SSF57362">
    <property type="entry name" value="BPTI-like"/>
    <property type="match status" value="1"/>
</dbReference>
<sequence>MDASPGTPLPEVSSSDRDVATFHQHSSNEGLLQEDVAPGQDSRRFVLLSESPFKQGLTASRKSKASLGMISAPSTQAFVPRSTEEFLERPGVPFPLWAATSPRESTEGLSKERGPSPVSCDVPWSLRSVSHLFSQSTYGDEFDRASLSHHVSSIAEERDRHGSSARCPWYFLVAFLAALSIGCVTAVVVDVKWAALSHSIQEELFGHANADRAGRSAEDDVPIQRGFPLARTSAAVKPSAGIRYRSPARVRSAAVGLEDKGDEEADAVMKITRRHKAVKPGREKYGTGTHAAGLLPRHSRSRHHTPAFTAARRERIPKARPTLMAAPIHRPTKHKCGLAFYTYCSKFRHEAYYRHTTRTCVRTITDDVQVCNHSPNRFATRKECEQSCVHSRQPSDVCFDKTLFSWCSRLDVNASWWVFDGKRCRPWPFPHGLCPSPVDSDVFDSLHECKRRCSTRTDASDLHSGEQDDNSDRSASCRGPGTGATCGPDVLRFPYFADMSSGDGRMRCVRASAARLLTQRCLIGSNRFFSEGACKKACVRRRHHEA</sequence>
<accession>A0AAQ4EEB5</accession>
<dbReference type="Gene3D" id="4.10.410.10">
    <property type="entry name" value="Pancreatic trypsin inhibitor Kunitz domain"/>
    <property type="match status" value="1"/>
</dbReference>
<evidence type="ECO:0000313" key="4">
    <source>
        <dbReference type="Proteomes" id="UP001321473"/>
    </source>
</evidence>
<reference evidence="3 4" key="1">
    <citation type="journal article" date="2023" name="Arcadia Sci">
        <title>De novo assembly of a long-read Amblyomma americanum tick genome.</title>
        <authorList>
            <person name="Chou S."/>
            <person name="Poskanzer K.E."/>
            <person name="Rollins M."/>
            <person name="Thuy-Boun P.S."/>
        </authorList>
    </citation>
    <scope>NUCLEOTIDE SEQUENCE [LARGE SCALE GENOMIC DNA]</scope>
    <source>
        <strain evidence="3">F_SG_1</strain>
        <tissue evidence="3">Salivary glands</tissue>
    </source>
</reference>
<evidence type="ECO:0000256" key="1">
    <source>
        <dbReference type="SAM" id="MobiDB-lite"/>
    </source>
</evidence>
<keyword evidence="2" id="KW-0472">Membrane</keyword>
<feature type="region of interest" description="Disordered" evidence="1">
    <location>
        <begin position="1"/>
        <end position="38"/>
    </location>
</feature>
<feature type="compositionally biased region" description="Basic and acidic residues" evidence="1">
    <location>
        <begin position="459"/>
        <end position="472"/>
    </location>
</feature>